<dbReference type="eggNOG" id="COG1917">
    <property type="taxonomic scope" value="Bacteria"/>
</dbReference>
<evidence type="ECO:0008006" key="3">
    <source>
        <dbReference type="Google" id="ProtNLM"/>
    </source>
</evidence>
<evidence type="ECO:0000313" key="2">
    <source>
        <dbReference type="Proteomes" id="UP000051324"/>
    </source>
</evidence>
<name>A0A0R1U0V7_9LACO</name>
<keyword evidence="2" id="KW-1185">Reference proteome</keyword>
<dbReference type="RefSeq" id="WP_025086699.1">
    <property type="nucleotide sequence ID" value="NZ_AZFT01000048.1"/>
</dbReference>
<dbReference type="EMBL" id="AZFT01000048">
    <property type="protein sequence ID" value="KRL84792.1"/>
    <property type="molecule type" value="Genomic_DNA"/>
</dbReference>
<comment type="caution">
    <text evidence="1">The sequence shown here is derived from an EMBL/GenBank/DDBJ whole genome shotgun (WGS) entry which is preliminary data.</text>
</comment>
<evidence type="ECO:0000313" key="1">
    <source>
        <dbReference type="EMBL" id="KRL84792.1"/>
    </source>
</evidence>
<dbReference type="STRING" id="1423724.FC32_GL000272"/>
<proteinExistence type="predicted"/>
<sequence>MKLNLPELVNYHNQQIASRSLAKKLGITAQMLVYALDEGESISQESSSQVKLIEVLEGDLAVELADNTKETLSALDLLTIPAGQKHGLMALTRCKFLQLEL</sequence>
<reference evidence="1 2" key="1">
    <citation type="journal article" date="2015" name="Genome Announc.">
        <title>Expanding the biotechnology potential of lactobacilli through comparative genomics of 213 strains and associated genera.</title>
        <authorList>
            <person name="Sun Z."/>
            <person name="Harris H.M."/>
            <person name="McCann A."/>
            <person name="Guo C."/>
            <person name="Argimon S."/>
            <person name="Zhang W."/>
            <person name="Yang X."/>
            <person name="Jeffery I.B."/>
            <person name="Cooney J.C."/>
            <person name="Kagawa T.F."/>
            <person name="Liu W."/>
            <person name="Song Y."/>
            <person name="Salvetti E."/>
            <person name="Wrobel A."/>
            <person name="Rasinkangas P."/>
            <person name="Parkhill J."/>
            <person name="Rea M.C."/>
            <person name="O'Sullivan O."/>
            <person name="Ritari J."/>
            <person name="Douillard F.P."/>
            <person name="Paul Ross R."/>
            <person name="Yang R."/>
            <person name="Briner A.E."/>
            <person name="Felis G.E."/>
            <person name="de Vos W.M."/>
            <person name="Barrangou R."/>
            <person name="Klaenhammer T.R."/>
            <person name="Caufield P.W."/>
            <person name="Cui Y."/>
            <person name="Zhang H."/>
            <person name="O'Toole P.W."/>
        </authorList>
    </citation>
    <scope>NUCLEOTIDE SEQUENCE [LARGE SCALE GENOMIC DNA]</scope>
    <source>
        <strain evidence="1 2">DSM 16634</strain>
    </source>
</reference>
<dbReference type="PATRIC" id="fig|1423724.4.peg.288"/>
<dbReference type="AlphaFoldDB" id="A0A0R1U0V7"/>
<gene>
    <name evidence="1" type="ORF">FC32_GL000272</name>
</gene>
<dbReference type="OrthoDB" id="2223205at2"/>
<organism evidence="1 2">
    <name type="scientific">Ligilactobacillus apodemi DSM 16634 = JCM 16172</name>
    <dbReference type="NCBI Taxonomy" id="1423724"/>
    <lineage>
        <taxon>Bacteria</taxon>
        <taxon>Bacillati</taxon>
        <taxon>Bacillota</taxon>
        <taxon>Bacilli</taxon>
        <taxon>Lactobacillales</taxon>
        <taxon>Lactobacillaceae</taxon>
        <taxon>Ligilactobacillus</taxon>
    </lineage>
</organism>
<protein>
    <recommendedName>
        <fullName evidence="3">Cupin 2 conserved barrel domain-containing protein</fullName>
    </recommendedName>
</protein>
<dbReference type="Proteomes" id="UP000051324">
    <property type="component" value="Unassembled WGS sequence"/>
</dbReference>
<dbReference type="SUPFAM" id="SSF51182">
    <property type="entry name" value="RmlC-like cupins"/>
    <property type="match status" value="1"/>
</dbReference>
<accession>A0A0R1U0V7</accession>
<dbReference type="Gene3D" id="2.60.120.10">
    <property type="entry name" value="Jelly Rolls"/>
    <property type="match status" value="1"/>
</dbReference>
<dbReference type="InterPro" id="IPR011051">
    <property type="entry name" value="RmlC_Cupin_sf"/>
</dbReference>
<dbReference type="InterPro" id="IPR014710">
    <property type="entry name" value="RmlC-like_jellyroll"/>
</dbReference>